<name>A0A195BAF5_9HYME</name>
<evidence type="ECO:0000313" key="2">
    <source>
        <dbReference type="EMBL" id="KYM81526.1"/>
    </source>
</evidence>
<sequence length="127" mass="14488">MHVPLQRMLARGTMRDEERRERNSEDGTNITYKKRKEGEGEPNSPVADDFSRPFNTRNKLRALRDERSARRSPQSTRRHPACHCGKSEASSGNREKPLRLINQEITRNAGLRCFFVSSLIGLVPLAA</sequence>
<dbReference type="Proteomes" id="UP000078540">
    <property type="component" value="Unassembled WGS sequence"/>
</dbReference>
<proteinExistence type="predicted"/>
<feature type="compositionally biased region" description="Basic and acidic residues" evidence="1">
    <location>
        <begin position="13"/>
        <end position="25"/>
    </location>
</feature>
<protein>
    <submittedName>
        <fullName evidence="2">Uncharacterized protein</fullName>
    </submittedName>
</protein>
<keyword evidence="3" id="KW-1185">Reference proteome</keyword>
<dbReference type="EMBL" id="KQ976532">
    <property type="protein sequence ID" value="KYM81526.1"/>
    <property type="molecule type" value="Genomic_DNA"/>
</dbReference>
<gene>
    <name evidence="2" type="ORF">ALC53_07912</name>
</gene>
<feature type="region of interest" description="Disordered" evidence="1">
    <location>
        <begin position="1"/>
        <end position="98"/>
    </location>
</feature>
<evidence type="ECO:0000313" key="3">
    <source>
        <dbReference type="Proteomes" id="UP000078540"/>
    </source>
</evidence>
<accession>A0A195BAF5</accession>
<dbReference type="AlphaFoldDB" id="A0A195BAF5"/>
<reference evidence="2 3" key="1">
    <citation type="submission" date="2015-09" db="EMBL/GenBank/DDBJ databases">
        <title>Atta colombica WGS genome.</title>
        <authorList>
            <person name="Nygaard S."/>
            <person name="Hu H."/>
            <person name="Boomsma J."/>
            <person name="Zhang G."/>
        </authorList>
    </citation>
    <scope>NUCLEOTIDE SEQUENCE [LARGE SCALE GENOMIC DNA]</scope>
    <source>
        <strain evidence="2">Treedump-2</strain>
        <tissue evidence="2">Whole body</tissue>
    </source>
</reference>
<organism evidence="2 3">
    <name type="scientific">Atta colombica</name>
    <dbReference type="NCBI Taxonomy" id="520822"/>
    <lineage>
        <taxon>Eukaryota</taxon>
        <taxon>Metazoa</taxon>
        <taxon>Ecdysozoa</taxon>
        <taxon>Arthropoda</taxon>
        <taxon>Hexapoda</taxon>
        <taxon>Insecta</taxon>
        <taxon>Pterygota</taxon>
        <taxon>Neoptera</taxon>
        <taxon>Endopterygota</taxon>
        <taxon>Hymenoptera</taxon>
        <taxon>Apocrita</taxon>
        <taxon>Aculeata</taxon>
        <taxon>Formicoidea</taxon>
        <taxon>Formicidae</taxon>
        <taxon>Myrmicinae</taxon>
        <taxon>Atta</taxon>
    </lineage>
</organism>
<evidence type="ECO:0000256" key="1">
    <source>
        <dbReference type="SAM" id="MobiDB-lite"/>
    </source>
</evidence>